<dbReference type="Pfam" id="PF24883">
    <property type="entry name" value="NPHP3_N"/>
    <property type="match status" value="1"/>
</dbReference>
<keyword evidence="1" id="KW-0677">Repeat</keyword>
<reference evidence="3" key="1">
    <citation type="journal article" date="2016" name="Mol. Biol. Evol.">
        <title>Comparative Genomics of Early-Diverging Mushroom-Forming Fungi Provides Insights into the Origins of Lignocellulose Decay Capabilities.</title>
        <authorList>
            <person name="Nagy L.G."/>
            <person name="Riley R."/>
            <person name="Tritt A."/>
            <person name="Adam C."/>
            <person name="Daum C."/>
            <person name="Floudas D."/>
            <person name="Sun H."/>
            <person name="Yadav J.S."/>
            <person name="Pangilinan J."/>
            <person name="Larsson K.H."/>
            <person name="Matsuura K."/>
            <person name="Barry K."/>
            <person name="Labutti K."/>
            <person name="Kuo R."/>
            <person name="Ohm R.A."/>
            <person name="Bhattacharya S.S."/>
            <person name="Shirouzu T."/>
            <person name="Yoshinaga Y."/>
            <person name="Martin F.M."/>
            <person name="Grigoriev I.V."/>
            <person name="Hibbett D.S."/>
        </authorList>
    </citation>
    <scope>NUCLEOTIDE SEQUENCE [LARGE SCALE GENOMIC DNA]</scope>
    <source>
        <strain evidence="3">CBS 109695</strain>
    </source>
</reference>
<dbReference type="InterPro" id="IPR056884">
    <property type="entry name" value="NPHP3-like_N"/>
</dbReference>
<evidence type="ECO:0000313" key="3">
    <source>
        <dbReference type="EMBL" id="KZP23284.1"/>
    </source>
</evidence>
<feature type="non-terminal residue" evidence="3">
    <location>
        <position position="1"/>
    </location>
</feature>
<dbReference type="AlphaFoldDB" id="A0A166LSY6"/>
<accession>A0A166LSY6</accession>
<sequence length="741" mass="82894">MQNPVTSMFSAKSLELQLVDEQLKTGKFTNPHHYAVLLIDGKSVSKPGHKTPMPSPRWPLFHFNISSMLKIAIFRKRRLHNDSLVAQYTGQGCDFLDRDTKYVLTDERGSKIDLCLSINIDLISVPPADFIKSVIENASSLRSAGSSETAQSLGGLGLQVFQILEKIVPAIDKIAVAHPVLQMTWTVLSSVYKAIKSQVDQDAAVCDLAASLQEILGVANIVSDLAHIPDTDDVIKEIRSAALEGSLLIAAHVETTSLAARTAKHQLSSMSDRITQCQKRYTDLGGKLARRIELETHAMMKETHVTVKETNVAVKETHVTVKDTEATVKETHTMVKEADGTVKETNTRVKLLEDIEMEKKIENWMDAPDTSPNFNAARKKHQPDTGSWFLDGSAFTRWKKHPDILLWLHGGPGCGKTILCASAIKDIIDFCDAKLSTGYAYFFFDGRSAEAALLVHDKLVRSIIMQLYHRCDHVPAPLVEMYLKCDKGTRQPHIELLEATLLRIVDTFDHVYIVIDSLDECSERQEVVQWIQSIASRPSGKLHMAVSSRPEPEIMQGLRALSQLEDIVISGQQTDPDIRSYLNARLSQRDAAKWTNAQKDMIMAPLMDGADGMFRWVALQADRLMKCASTQELKKQLKSLPRDLNESYSRTLSETDDPATLKRLLQMLAYSREVMTIEGIAEVAVIDFGDDDSDLPVYEADRRFADPDHVLRLCYGFVSEVDVEVYDRAKSAWLFTRGVKL</sequence>
<dbReference type="InterPro" id="IPR027417">
    <property type="entry name" value="P-loop_NTPase"/>
</dbReference>
<dbReference type="OrthoDB" id="194358at2759"/>
<dbReference type="STRING" id="436010.A0A166LSY6"/>
<dbReference type="Gene3D" id="3.40.50.300">
    <property type="entry name" value="P-loop containing nucleotide triphosphate hydrolases"/>
    <property type="match status" value="1"/>
</dbReference>
<gene>
    <name evidence="3" type="ORF">FIBSPDRAFT_786142</name>
</gene>
<name>A0A166LSY6_9AGAM</name>
<evidence type="ECO:0000259" key="2">
    <source>
        <dbReference type="Pfam" id="PF24883"/>
    </source>
</evidence>
<dbReference type="PANTHER" id="PTHR10039:SF16">
    <property type="entry name" value="GPI INOSITOL-DEACYLASE"/>
    <property type="match status" value="1"/>
</dbReference>
<dbReference type="PANTHER" id="PTHR10039">
    <property type="entry name" value="AMELOGENIN"/>
    <property type="match status" value="1"/>
</dbReference>
<evidence type="ECO:0000256" key="1">
    <source>
        <dbReference type="ARBA" id="ARBA00022737"/>
    </source>
</evidence>
<proteinExistence type="predicted"/>
<dbReference type="EMBL" id="KV417533">
    <property type="protein sequence ID" value="KZP23284.1"/>
    <property type="molecule type" value="Genomic_DNA"/>
</dbReference>
<protein>
    <recommendedName>
        <fullName evidence="2">Nephrocystin 3-like N-terminal domain-containing protein</fullName>
    </recommendedName>
</protein>
<dbReference type="SUPFAM" id="SSF52540">
    <property type="entry name" value="P-loop containing nucleoside triphosphate hydrolases"/>
    <property type="match status" value="1"/>
</dbReference>
<feature type="domain" description="Nephrocystin 3-like N-terminal" evidence="2">
    <location>
        <begin position="384"/>
        <end position="549"/>
    </location>
</feature>
<organism evidence="3">
    <name type="scientific">Athelia psychrophila</name>
    <dbReference type="NCBI Taxonomy" id="1759441"/>
    <lineage>
        <taxon>Eukaryota</taxon>
        <taxon>Fungi</taxon>
        <taxon>Dikarya</taxon>
        <taxon>Basidiomycota</taxon>
        <taxon>Agaricomycotina</taxon>
        <taxon>Agaricomycetes</taxon>
        <taxon>Agaricomycetidae</taxon>
        <taxon>Atheliales</taxon>
        <taxon>Atheliaceae</taxon>
        <taxon>Athelia</taxon>
    </lineage>
</organism>